<evidence type="ECO:0000313" key="1">
    <source>
        <dbReference type="EMBL" id="GIX94971.1"/>
    </source>
</evidence>
<proteinExistence type="predicted"/>
<evidence type="ECO:0000313" key="2">
    <source>
        <dbReference type="Proteomes" id="UP001054945"/>
    </source>
</evidence>
<dbReference type="AlphaFoldDB" id="A0AAV4PFM7"/>
<comment type="caution">
    <text evidence="1">The sequence shown here is derived from an EMBL/GenBank/DDBJ whole genome shotgun (WGS) entry which is preliminary data.</text>
</comment>
<dbReference type="Proteomes" id="UP001054945">
    <property type="component" value="Unassembled WGS sequence"/>
</dbReference>
<accession>A0AAV4PFM7</accession>
<keyword evidence="2" id="KW-1185">Reference proteome</keyword>
<reference evidence="1 2" key="1">
    <citation type="submission" date="2021-06" db="EMBL/GenBank/DDBJ databases">
        <title>Caerostris extrusa draft genome.</title>
        <authorList>
            <person name="Kono N."/>
            <person name="Arakawa K."/>
        </authorList>
    </citation>
    <scope>NUCLEOTIDE SEQUENCE [LARGE SCALE GENOMIC DNA]</scope>
</reference>
<protein>
    <submittedName>
        <fullName evidence="1">Uncharacterized protein</fullName>
    </submittedName>
</protein>
<sequence length="87" mass="10046">MVGFVLFNITYKPPGLDHFPDCDILLFCFLNMVVRKRHTLEWVMDQAALTALGFGEKVASLWMSHLSYDFLSKVLKNQGRKRNKAPE</sequence>
<name>A0AAV4PFM7_CAEEX</name>
<gene>
    <name evidence="1" type="ORF">CEXT_670091</name>
</gene>
<organism evidence="1 2">
    <name type="scientific">Caerostris extrusa</name>
    <name type="common">Bark spider</name>
    <name type="synonym">Caerostris bankana</name>
    <dbReference type="NCBI Taxonomy" id="172846"/>
    <lineage>
        <taxon>Eukaryota</taxon>
        <taxon>Metazoa</taxon>
        <taxon>Ecdysozoa</taxon>
        <taxon>Arthropoda</taxon>
        <taxon>Chelicerata</taxon>
        <taxon>Arachnida</taxon>
        <taxon>Araneae</taxon>
        <taxon>Araneomorphae</taxon>
        <taxon>Entelegynae</taxon>
        <taxon>Araneoidea</taxon>
        <taxon>Araneidae</taxon>
        <taxon>Caerostris</taxon>
    </lineage>
</organism>
<dbReference type="EMBL" id="BPLR01004456">
    <property type="protein sequence ID" value="GIX94971.1"/>
    <property type="molecule type" value="Genomic_DNA"/>
</dbReference>